<dbReference type="Proteomes" id="UP001500359">
    <property type="component" value="Unassembled WGS sequence"/>
</dbReference>
<keyword evidence="2" id="KW-1185">Reference proteome</keyword>
<reference evidence="1 2" key="1">
    <citation type="journal article" date="2019" name="Int. J. Syst. Evol. Microbiol.">
        <title>The Global Catalogue of Microorganisms (GCM) 10K type strain sequencing project: providing services to taxonomists for standard genome sequencing and annotation.</title>
        <authorList>
            <consortium name="The Broad Institute Genomics Platform"/>
            <consortium name="The Broad Institute Genome Sequencing Center for Infectious Disease"/>
            <person name="Wu L."/>
            <person name="Ma J."/>
        </authorList>
    </citation>
    <scope>NUCLEOTIDE SEQUENCE [LARGE SCALE GENOMIC DNA]</scope>
    <source>
        <strain evidence="1 2">JCM 15896</strain>
    </source>
</reference>
<protein>
    <submittedName>
        <fullName evidence="1">Uncharacterized protein</fullName>
    </submittedName>
</protein>
<sequence length="84" mass="9681">MDSLIFKFHRSTISDEKLDTSQQVDNFALFAASPNESTFKSKKYKMNLTDSWRYSSLAANINKPLTTKIKTLTFIIAKNKDTHF</sequence>
<name>A0ABN1LBN7_9ALTE</name>
<proteinExistence type="predicted"/>
<organism evidence="1 2">
    <name type="scientific">Aliiglaciecola litoralis</name>
    <dbReference type="NCBI Taxonomy" id="582857"/>
    <lineage>
        <taxon>Bacteria</taxon>
        <taxon>Pseudomonadati</taxon>
        <taxon>Pseudomonadota</taxon>
        <taxon>Gammaproteobacteria</taxon>
        <taxon>Alteromonadales</taxon>
        <taxon>Alteromonadaceae</taxon>
        <taxon>Aliiglaciecola</taxon>
    </lineage>
</organism>
<evidence type="ECO:0000313" key="2">
    <source>
        <dbReference type="Proteomes" id="UP001500359"/>
    </source>
</evidence>
<dbReference type="EMBL" id="BAAAFD010000001">
    <property type="protein sequence ID" value="GAA0851886.1"/>
    <property type="molecule type" value="Genomic_DNA"/>
</dbReference>
<evidence type="ECO:0000313" key="1">
    <source>
        <dbReference type="EMBL" id="GAA0851886.1"/>
    </source>
</evidence>
<gene>
    <name evidence="1" type="ORF">GCM10009114_00360</name>
</gene>
<dbReference type="RefSeq" id="WP_343855535.1">
    <property type="nucleotide sequence ID" value="NZ_BAAAFD010000001.1"/>
</dbReference>
<accession>A0ABN1LBN7</accession>
<comment type="caution">
    <text evidence="1">The sequence shown here is derived from an EMBL/GenBank/DDBJ whole genome shotgun (WGS) entry which is preliminary data.</text>
</comment>